<dbReference type="CDD" id="cd18432">
    <property type="entry name" value="BRCT_PAXIP1_rpt6_like"/>
    <property type="match status" value="1"/>
</dbReference>
<dbReference type="Pfam" id="PF16589">
    <property type="entry name" value="BRCT_2"/>
    <property type="match status" value="1"/>
</dbReference>
<organism evidence="6 7">
    <name type="scientific">Albugo candida</name>
    <dbReference type="NCBI Taxonomy" id="65357"/>
    <lineage>
        <taxon>Eukaryota</taxon>
        <taxon>Sar</taxon>
        <taxon>Stramenopiles</taxon>
        <taxon>Oomycota</taxon>
        <taxon>Peronosporomycetes</taxon>
        <taxon>Albuginales</taxon>
        <taxon>Albuginaceae</taxon>
        <taxon>Albugo</taxon>
    </lineage>
</organism>
<dbReference type="AlphaFoldDB" id="A0A024GRZ0"/>
<gene>
    <name evidence="6" type="ORF">BN9_106380</name>
</gene>
<dbReference type="GO" id="GO:0005634">
    <property type="term" value="C:nucleus"/>
    <property type="evidence" value="ECO:0007669"/>
    <property type="project" value="UniProtKB-SubCell"/>
</dbReference>
<dbReference type="InParanoid" id="A0A024GRZ0"/>
<dbReference type="InterPro" id="IPR051579">
    <property type="entry name" value="DDR_Transcriptional_Reg"/>
</dbReference>
<keyword evidence="7" id="KW-1185">Reference proteome</keyword>
<accession>A0A024GRZ0</accession>
<comment type="caution">
    <text evidence="6">The sequence shown here is derived from an EMBL/GenBank/DDBJ whole genome shotgun (WGS) entry which is preliminary data.</text>
</comment>
<dbReference type="EMBL" id="CAIX01000289">
    <property type="protein sequence ID" value="CCI49331.1"/>
    <property type="molecule type" value="Genomic_DNA"/>
</dbReference>
<feature type="region of interest" description="Disordered" evidence="4">
    <location>
        <begin position="535"/>
        <end position="554"/>
    </location>
</feature>
<keyword evidence="3" id="KW-0539">Nucleus</keyword>
<comment type="subcellular location">
    <subcellularLocation>
        <location evidence="1">Nucleus</location>
    </subcellularLocation>
</comment>
<dbReference type="PANTHER" id="PTHR23196">
    <property type="entry name" value="PAX TRANSCRIPTION ACTIVATION DOMAIN INTERACTING PROTEIN"/>
    <property type="match status" value="1"/>
</dbReference>
<name>A0A024GRZ0_9STRA</name>
<feature type="region of interest" description="Disordered" evidence="4">
    <location>
        <begin position="568"/>
        <end position="608"/>
    </location>
</feature>
<protein>
    <recommendedName>
        <fullName evidence="5">BRCT domain-containing protein</fullName>
    </recommendedName>
</protein>
<evidence type="ECO:0000256" key="2">
    <source>
        <dbReference type="ARBA" id="ARBA00022763"/>
    </source>
</evidence>
<evidence type="ECO:0000313" key="7">
    <source>
        <dbReference type="Proteomes" id="UP000053237"/>
    </source>
</evidence>
<dbReference type="PANTHER" id="PTHR23196:SF1">
    <property type="entry name" value="PAX-INTERACTING PROTEIN 1"/>
    <property type="match status" value="1"/>
</dbReference>
<evidence type="ECO:0000256" key="4">
    <source>
        <dbReference type="SAM" id="MobiDB-lite"/>
    </source>
</evidence>
<reference evidence="6 7" key="1">
    <citation type="submission" date="2012-05" db="EMBL/GenBank/DDBJ databases">
        <title>Recombination and specialization in a pathogen metapopulation.</title>
        <authorList>
            <person name="Gardiner A."/>
            <person name="Kemen E."/>
            <person name="Schultz-Larsen T."/>
            <person name="MacLean D."/>
            <person name="Van Oosterhout C."/>
            <person name="Jones J.D.G."/>
        </authorList>
    </citation>
    <scope>NUCLEOTIDE SEQUENCE [LARGE SCALE GENOMIC DNA]</scope>
    <source>
        <strain evidence="6 7">Ac Nc2</strain>
    </source>
</reference>
<evidence type="ECO:0000259" key="5">
    <source>
        <dbReference type="PROSITE" id="PS50172"/>
    </source>
</evidence>
<dbReference type="PROSITE" id="PS50172">
    <property type="entry name" value="BRCT"/>
    <property type="match status" value="1"/>
</dbReference>
<proteinExistence type="predicted"/>
<feature type="domain" description="BRCT" evidence="5">
    <location>
        <begin position="773"/>
        <end position="858"/>
    </location>
</feature>
<evidence type="ECO:0000256" key="3">
    <source>
        <dbReference type="ARBA" id="ARBA00023242"/>
    </source>
</evidence>
<dbReference type="InterPro" id="IPR036420">
    <property type="entry name" value="BRCT_dom_sf"/>
</dbReference>
<dbReference type="OrthoDB" id="342264at2759"/>
<dbReference type="STRING" id="65357.A0A024GRZ0"/>
<dbReference type="Proteomes" id="UP000053237">
    <property type="component" value="Unassembled WGS sequence"/>
</dbReference>
<feature type="compositionally biased region" description="Basic and acidic residues" evidence="4">
    <location>
        <begin position="568"/>
        <end position="591"/>
    </location>
</feature>
<dbReference type="GO" id="GO:0006974">
    <property type="term" value="P:DNA damage response"/>
    <property type="evidence" value="ECO:0007669"/>
    <property type="project" value="UniProtKB-KW"/>
</dbReference>
<keyword evidence="2" id="KW-0227">DNA damage</keyword>
<evidence type="ECO:0000313" key="6">
    <source>
        <dbReference type="EMBL" id="CCI49331.1"/>
    </source>
</evidence>
<dbReference type="Gene3D" id="3.40.50.10190">
    <property type="entry name" value="BRCT domain"/>
    <property type="match status" value="2"/>
</dbReference>
<sequence>MNALNEFITNTQLFNQFLKTHQKDLTQRLSYEIAGPTSLLSDKCFYMYAHLTQQLCELYEYFITEKLIPLLSQKETSSTKQTKLKSTFLIVCDFLQVVRIVYAQMFYQIDIIESASQREGEIASPSIDAYNNQEDLAVLTPPIIEIPSGQTPSLKEKRFAIDEISQESRKSFDAIMDIILALASSLDPISQSKAIEITESTKNYICRKVSERKESKYLIELEEQIQGLPCSLYGLKLLLEDKMVTHVHSIENGKVCLVQSQKVLYLLDNGLLIFASPKSMSKSTTGIQCNGASCLSSSQHCSVVDISLRLDVDDIFIENQPERVHSQSEITDELFALICHNQVIMISFSDIRQKQIWHRAIERVLTDNGNRTRNVKHDEIQTDHSDLALLLEEMPIDQIPLIRLASHDAEELTDLFWIKCDGIKAWVRSDWALGKIMFDGKTMLLFEVLGWKSYNHLLTWSCIVKSGESGCAPIMQIVENSLTGPQDWSLQLTLKMDANTYIIQLMTTRRNRTDFWFDQFAKAIARNEKIQINSERKRSQRIEPYSPTSSEKDKAITGTARSKLFTARNKDIIPSDSTKRPSKEIKHDVASKAKWMQSKKQKKTNAELNAAQEESLKGGTSGYLQACPKESTKVSQNILITDAPTKLDEHSSSPHETISALTSPSIRIVLTGLDPSAIIRNQIKSITDAHLEEDIEVATHLIVLTHKLKRTVKLMCGIAYCDHIYIAKWLLDSANSGHPIENENTEYCLTDREAEQKWKFNLFEIMYGRTKEQRQRLFHGSRFFVTNHKSLLPPFNDLQKMVQSAGGTIFCKGIAEPTDIVITTKAALTVPSILKRLRNAQKVYSPELILSGILQQRLGLDNHQLELPHN</sequence>
<dbReference type="InterPro" id="IPR001357">
    <property type="entry name" value="BRCT_dom"/>
</dbReference>
<evidence type="ECO:0000256" key="1">
    <source>
        <dbReference type="ARBA" id="ARBA00004123"/>
    </source>
</evidence>